<feature type="transmembrane region" description="Helical" evidence="9">
    <location>
        <begin position="64"/>
        <end position="88"/>
    </location>
</feature>
<feature type="transmembrane region" description="Helical" evidence="9">
    <location>
        <begin position="94"/>
        <end position="114"/>
    </location>
</feature>
<dbReference type="InterPro" id="IPR046342">
    <property type="entry name" value="CBS_dom_sf"/>
</dbReference>
<dbReference type="PANTHER" id="PTHR22777:SF17">
    <property type="entry name" value="UPF0053 PROTEIN SLL0260"/>
    <property type="match status" value="1"/>
</dbReference>
<dbReference type="SMART" id="SM01091">
    <property type="entry name" value="CorC_HlyC"/>
    <property type="match status" value="1"/>
</dbReference>
<feature type="domain" description="CBS" evidence="10">
    <location>
        <begin position="205"/>
        <end position="265"/>
    </location>
</feature>
<dbReference type="PROSITE" id="PS51371">
    <property type="entry name" value="CBS"/>
    <property type="match status" value="2"/>
</dbReference>
<sequence length="413" mass="46347">MGNFYIFMDPNFLILIVLIILSAFFSSAEVTFLSLNDAKITAMIAAKKKNSLLVKQLKSNPRSLLISILIGNNIVNIAAASLATVTFAEYFDSAVIGLTTGIMTIVILIFGEIVPKSFASSHAVLLSRYFAPILFFFKKIFLPIIWTMEKLTNLLVGNHKSEKISEEELRALAMVGVEQGTIEKNEGAMIEKLFKFNDISAEDIMTPRVELVYALDTSSMEEIAIEIEKHGITRCLVVKETTDNVLGFIHAQDVLLAFRNGKEKEAITSLIRPIVFVPKQMLINNILKEFQRRKIHIAVVLDEYGGTDGIITLEDIIEELVGEIVDEHDIDDDFIKRIGKNEIIVSGNVECRDVNRFLNIRLSDDDLDTVADFILETIKRIPTEGTTIDKDNFSCSVEKIENKVIKTVRIIKN</sequence>
<feature type="transmembrane region" description="Helical" evidence="9">
    <location>
        <begin position="126"/>
        <end position="146"/>
    </location>
</feature>
<accession>A0A2N2EAE1</accession>
<dbReference type="SUPFAM" id="SSF56176">
    <property type="entry name" value="FAD-binding/transporter-associated domain-like"/>
    <property type="match status" value="1"/>
</dbReference>
<evidence type="ECO:0000256" key="7">
    <source>
        <dbReference type="PROSITE-ProRule" id="PRU00703"/>
    </source>
</evidence>
<feature type="transmembrane region" description="Helical" evidence="9">
    <location>
        <begin position="12"/>
        <end position="35"/>
    </location>
</feature>
<comment type="caution">
    <text evidence="12">The sequence shown here is derived from an EMBL/GenBank/DDBJ whole genome shotgun (WGS) entry which is preliminary data.</text>
</comment>
<dbReference type="FunFam" id="3.10.580.10:FF:000002">
    <property type="entry name" value="Magnesium/cobalt efflux protein CorC"/>
    <property type="match status" value="1"/>
</dbReference>
<dbReference type="Pfam" id="PF03471">
    <property type="entry name" value="CorC_HlyC"/>
    <property type="match status" value="1"/>
</dbReference>
<dbReference type="GO" id="GO:0050660">
    <property type="term" value="F:flavin adenine dinucleotide binding"/>
    <property type="evidence" value="ECO:0007669"/>
    <property type="project" value="InterPro"/>
</dbReference>
<feature type="domain" description="CBS" evidence="10">
    <location>
        <begin position="270"/>
        <end position="327"/>
    </location>
</feature>
<dbReference type="Proteomes" id="UP000233517">
    <property type="component" value="Unassembled WGS sequence"/>
</dbReference>
<evidence type="ECO:0000256" key="9">
    <source>
        <dbReference type="SAM" id="Phobius"/>
    </source>
</evidence>
<evidence type="ECO:0008006" key="14">
    <source>
        <dbReference type="Google" id="ProtNLM"/>
    </source>
</evidence>
<dbReference type="InterPro" id="IPR000644">
    <property type="entry name" value="CBS_dom"/>
</dbReference>
<dbReference type="CDD" id="cd04590">
    <property type="entry name" value="CBS_pair_CorC_HlyC_assoc"/>
    <property type="match status" value="1"/>
</dbReference>
<keyword evidence="5 7" id="KW-0129">CBS domain</keyword>
<keyword evidence="6 8" id="KW-0472">Membrane</keyword>
<dbReference type="InterPro" id="IPR044751">
    <property type="entry name" value="Ion_transp-like_CBS"/>
</dbReference>
<evidence type="ECO:0000256" key="3">
    <source>
        <dbReference type="ARBA" id="ARBA00022737"/>
    </source>
</evidence>
<dbReference type="EMBL" id="PHAI01000001">
    <property type="protein sequence ID" value="PKM91642.1"/>
    <property type="molecule type" value="Genomic_DNA"/>
</dbReference>
<reference evidence="12 13" key="1">
    <citation type="journal article" date="2017" name="ISME J.">
        <title>Potential for microbial H2 and metal transformations associated with novel bacteria and archaea in deep terrestrial subsurface sediments.</title>
        <authorList>
            <person name="Hernsdorf A.W."/>
            <person name="Amano Y."/>
            <person name="Miyakawa K."/>
            <person name="Ise K."/>
            <person name="Suzuki Y."/>
            <person name="Anantharaman K."/>
            <person name="Probst A."/>
            <person name="Burstein D."/>
            <person name="Thomas B.C."/>
            <person name="Banfield J.F."/>
        </authorList>
    </citation>
    <scope>NUCLEOTIDE SEQUENCE [LARGE SCALE GENOMIC DNA]</scope>
    <source>
        <strain evidence="12">HGW-Falkowbacteria-1</strain>
    </source>
</reference>
<dbReference type="Pfam" id="PF00571">
    <property type="entry name" value="CBS"/>
    <property type="match status" value="2"/>
</dbReference>
<keyword evidence="3" id="KW-0677">Repeat</keyword>
<dbReference type="InterPro" id="IPR005170">
    <property type="entry name" value="Transptr-assoc_dom"/>
</dbReference>
<dbReference type="Gene3D" id="3.30.465.10">
    <property type="match status" value="1"/>
</dbReference>
<dbReference type="SMART" id="SM00116">
    <property type="entry name" value="CBS"/>
    <property type="match status" value="2"/>
</dbReference>
<keyword evidence="4 8" id="KW-1133">Transmembrane helix</keyword>
<name>A0A2N2EAE1_9BACT</name>
<dbReference type="Gene3D" id="3.10.580.10">
    <property type="entry name" value="CBS-domain"/>
    <property type="match status" value="1"/>
</dbReference>
<dbReference type="Pfam" id="PF01595">
    <property type="entry name" value="CNNM"/>
    <property type="match status" value="1"/>
</dbReference>
<evidence type="ECO:0000256" key="4">
    <source>
        <dbReference type="ARBA" id="ARBA00022989"/>
    </source>
</evidence>
<evidence type="ECO:0000259" key="10">
    <source>
        <dbReference type="PROSITE" id="PS51371"/>
    </source>
</evidence>
<dbReference type="AlphaFoldDB" id="A0A2N2EAE1"/>
<evidence type="ECO:0000256" key="6">
    <source>
        <dbReference type="ARBA" id="ARBA00023136"/>
    </source>
</evidence>
<evidence type="ECO:0000256" key="1">
    <source>
        <dbReference type="ARBA" id="ARBA00004141"/>
    </source>
</evidence>
<dbReference type="PANTHER" id="PTHR22777">
    <property type="entry name" value="HEMOLYSIN-RELATED"/>
    <property type="match status" value="1"/>
</dbReference>
<dbReference type="SUPFAM" id="SSF54631">
    <property type="entry name" value="CBS-domain pair"/>
    <property type="match status" value="1"/>
</dbReference>
<proteinExistence type="predicted"/>
<evidence type="ECO:0000259" key="11">
    <source>
        <dbReference type="PROSITE" id="PS51846"/>
    </source>
</evidence>
<feature type="domain" description="CNNM transmembrane" evidence="11">
    <location>
        <begin position="4"/>
        <end position="186"/>
    </location>
</feature>
<evidence type="ECO:0000313" key="12">
    <source>
        <dbReference type="EMBL" id="PKM91642.1"/>
    </source>
</evidence>
<dbReference type="GO" id="GO:0005886">
    <property type="term" value="C:plasma membrane"/>
    <property type="evidence" value="ECO:0007669"/>
    <property type="project" value="TreeGrafter"/>
</dbReference>
<comment type="subcellular location">
    <subcellularLocation>
        <location evidence="1">Membrane</location>
        <topology evidence="1">Multi-pass membrane protein</topology>
    </subcellularLocation>
</comment>
<gene>
    <name evidence="12" type="ORF">CVU82_00310</name>
</gene>
<evidence type="ECO:0000313" key="13">
    <source>
        <dbReference type="Proteomes" id="UP000233517"/>
    </source>
</evidence>
<protein>
    <recommendedName>
        <fullName evidence="14">Hemolysin</fullName>
    </recommendedName>
</protein>
<dbReference type="PROSITE" id="PS51846">
    <property type="entry name" value="CNNM"/>
    <property type="match status" value="1"/>
</dbReference>
<keyword evidence="2 8" id="KW-0812">Transmembrane</keyword>
<evidence type="ECO:0000256" key="8">
    <source>
        <dbReference type="PROSITE-ProRule" id="PRU01193"/>
    </source>
</evidence>
<evidence type="ECO:0000256" key="5">
    <source>
        <dbReference type="ARBA" id="ARBA00023122"/>
    </source>
</evidence>
<evidence type="ECO:0000256" key="2">
    <source>
        <dbReference type="ARBA" id="ARBA00022692"/>
    </source>
</evidence>
<organism evidence="12 13">
    <name type="scientific">Candidatus Falkowbacteria bacterium HGW-Falkowbacteria-1</name>
    <dbReference type="NCBI Taxonomy" id="2013768"/>
    <lineage>
        <taxon>Bacteria</taxon>
        <taxon>Candidatus Falkowiibacteriota</taxon>
    </lineage>
</organism>
<dbReference type="InterPro" id="IPR016169">
    <property type="entry name" value="FAD-bd_PCMH_sub2"/>
</dbReference>
<dbReference type="InterPro" id="IPR002550">
    <property type="entry name" value="CNNM"/>
</dbReference>
<dbReference type="InterPro" id="IPR036318">
    <property type="entry name" value="FAD-bd_PCMH-like_sf"/>
</dbReference>